<organism evidence="1 2">
    <name type="scientific">Candidatus Methanogaster sp</name>
    <dbReference type="NCBI Taxonomy" id="3386292"/>
    <lineage>
        <taxon>Archaea</taxon>
        <taxon>Methanobacteriati</taxon>
        <taxon>Methanobacteriota</taxon>
        <taxon>Stenosarchaea group</taxon>
        <taxon>Methanomicrobia</taxon>
        <taxon>Methanosarcinales</taxon>
        <taxon>ANME-2 cluster</taxon>
        <taxon>Candidatus Methanogasteraceae</taxon>
        <taxon>Candidatus Methanogaster</taxon>
    </lineage>
</organism>
<dbReference type="Proteomes" id="UP000248329">
    <property type="component" value="Unassembled WGS sequence"/>
</dbReference>
<gene>
    <name evidence="1" type="primary">cas10d</name>
    <name evidence="1" type="ORF">C4B59_14200</name>
</gene>
<accession>A0AC61KZE1</accession>
<reference evidence="1" key="1">
    <citation type="submission" date="2018-01" db="EMBL/GenBank/DDBJ databases">
        <authorList>
            <person name="Krukenberg V."/>
        </authorList>
    </citation>
    <scope>NUCLEOTIDE SEQUENCE</scope>
    <source>
        <strain evidence="1">E20ANME2</strain>
    </source>
</reference>
<name>A0AC61KZE1_9EURY</name>
<dbReference type="EMBL" id="PQXF01000045">
    <property type="protein sequence ID" value="PXF57954.1"/>
    <property type="molecule type" value="Genomic_DNA"/>
</dbReference>
<evidence type="ECO:0000313" key="1">
    <source>
        <dbReference type="EMBL" id="PXF57954.1"/>
    </source>
</evidence>
<evidence type="ECO:0000313" key="2">
    <source>
        <dbReference type="Proteomes" id="UP000248329"/>
    </source>
</evidence>
<sequence length="846" mass="95715">MNKIDTTLGMYQDRSGTIDTDQQNNDGQGSESEEEMCDTFFDLPEGDLIPDSPEYNVFKDYARVDARLIDMGWDTKPAKSVKYGKTDQSMLNHVRNGVFFLLQLNSVFREIGDPYSEDRLRDTVALFVSHDIHKLYDVSDRSKEFDIPLRDVEQIVETAHILDIAPNLTAEDHWCSARATHITDNSMTAHLTLNFGKNVRRVRVADAFASSESLSAACGVRTIRVFDDDPILRDYELRHHNLDDVKGILTNFINKTIADYLKDKGYKLLLIYDDGCVYIAPEGTGRVEPSNDVMEELSGRVIENIRKSHPIFSDPDLIKDNIQFIGNLGHYKILDKDFIYSGAERVVAATIRKGVADSFVEEKITPSMKKSIEKVNMVVEQELDETRQMVAISRIISTIAHTIVSKLTDDNPLEETCDNFAVSDTLKNTLLGIATTDPKLLTSGGKWEYSYAIANEYMYREVNGILFKNLDGKQAVEYMTNDILSKLKTHDAWSSIDDSEIDPVKLELIEYLCDTVSIDGSMSMLPESRMSDTFKEYSGSGKICTLCNRGTVRTKRSMEDSSMYYASFSNRVRIGKSKPEQLPMCAPCSMEMFLRKTGSRSSESGKLYIHLIPDYFHTPLSWELYKYIINKFSGDVGVQMSHLAKSVFRGRGSMEAYREWIEHITAPEKGRKMFESQMQQFGGSDGDGECGEQYGVIPVSFYKQEDNQTEFQFFGAFIALVVSAYTGMRCIVSELPVPTLRGRDFNEIVYFDSGNAQVKDLFGDAVKLSELDSRLTIASALIRLGYANAMKDSLFPKYLRAMRNKHLPGSYLLKSAIRNSENEAIARYYMDEAKYLDMNTGVSPNE</sequence>
<protein>
    <submittedName>
        <fullName evidence="1">Type I-D CRISPR-associated protein Cas10d/Csc3</fullName>
    </submittedName>
</protein>
<proteinExistence type="predicted"/>
<comment type="caution">
    <text evidence="1">The sequence shown here is derived from an EMBL/GenBank/DDBJ whole genome shotgun (WGS) entry which is preliminary data.</text>
</comment>